<dbReference type="PROSITE" id="PS50887">
    <property type="entry name" value="GGDEF"/>
    <property type="match status" value="1"/>
</dbReference>
<dbReference type="Pfam" id="PF00990">
    <property type="entry name" value="GGDEF"/>
    <property type="match status" value="1"/>
</dbReference>
<reference evidence="8 9" key="1">
    <citation type="submission" date="2024-09" db="EMBL/GenBank/DDBJ databases">
        <authorList>
            <person name="Sun Q."/>
            <person name="Mori K."/>
        </authorList>
    </citation>
    <scope>NUCLEOTIDE SEQUENCE [LARGE SCALE GENOMIC DNA]</scope>
    <source>
        <strain evidence="8 9">CGMCC 1.9126</strain>
    </source>
</reference>
<evidence type="ECO:0000256" key="3">
    <source>
        <dbReference type="ARBA" id="ARBA00022692"/>
    </source>
</evidence>
<dbReference type="RefSeq" id="WP_377058424.1">
    <property type="nucleotide sequence ID" value="NZ_JBHLUU010000099.1"/>
</dbReference>
<evidence type="ECO:0000256" key="6">
    <source>
        <dbReference type="SAM" id="Phobius"/>
    </source>
</evidence>
<evidence type="ECO:0000313" key="8">
    <source>
        <dbReference type="EMBL" id="MFC0476316.1"/>
    </source>
</evidence>
<evidence type="ECO:0000256" key="1">
    <source>
        <dbReference type="ARBA" id="ARBA00004651"/>
    </source>
</evidence>
<dbReference type="SMART" id="SM00267">
    <property type="entry name" value="GGDEF"/>
    <property type="match status" value="1"/>
</dbReference>
<keyword evidence="5 6" id="KW-0472">Membrane</keyword>
<organism evidence="8 9">
    <name type="scientific">Robertmurraya beringensis</name>
    <dbReference type="NCBI Taxonomy" id="641660"/>
    <lineage>
        <taxon>Bacteria</taxon>
        <taxon>Bacillati</taxon>
        <taxon>Bacillota</taxon>
        <taxon>Bacilli</taxon>
        <taxon>Bacillales</taxon>
        <taxon>Bacillaceae</taxon>
        <taxon>Robertmurraya</taxon>
    </lineage>
</organism>
<keyword evidence="4 6" id="KW-1133">Transmembrane helix</keyword>
<feature type="transmembrane region" description="Helical" evidence="6">
    <location>
        <begin position="70"/>
        <end position="98"/>
    </location>
</feature>
<gene>
    <name evidence="8" type="ORF">ACFFHF_13855</name>
</gene>
<dbReference type="Gene3D" id="3.30.70.270">
    <property type="match status" value="1"/>
</dbReference>
<keyword evidence="3 6" id="KW-0812">Transmembrane</keyword>
<feature type="transmembrane region" description="Helical" evidence="6">
    <location>
        <begin position="133"/>
        <end position="151"/>
    </location>
</feature>
<feature type="transmembrane region" description="Helical" evidence="6">
    <location>
        <begin position="104"/>
        <end position="121"/>
    </location>
</feature>
<feature type="transmembrane region" description="Helical" evidence="6">
    <location>
        <begin position="7"/>
        <end position="24"/>
    </location>
</feature>
<name>A0ABV6KSK8_9BACI</name>
<dbReference type="InterPro" id="IPR043128">
    <property type="entry name" value="Rev_trsase/Diguanyl_cyclase"/>
</dbReference>
<dbReference type="PANTHER" id="PTHR45138:SF9">
    <property type="entry name" value="DIGUANYLATE CYCLASE DGCM-RELATED"/>
    <property type="match status" value="1"/>
</dbReference>
<evidence type="ECO:0000256" key="4">
    <source>
        <dbReference type="ARBA" id="ARBA00022989"/>
    </source>
</evidence>
<proteinExistence type="predicted"/>
<dbReference type="EMBL" id="JBHLUU010000099">
    <property type="protein sequence ID" value="MFC0476316.1"/>
    <property type="molecule type" value="Genomic_DNA"/>
</dbReference>
<dbReference type="InterPro" id="IPR011620">
    <property type="entry name" value="Sig_transdc_His_kinase_LytS_TM"/>
</dbReference>
<dbReference type="CDD" id="cd01949">
    <property type="entry name" value="GGDEF"/>
    <property type="match status" value="1"/>
</dbReference>
<dbReference type="InterPro" id="IPR050469">
    <property type="entry name" value="Diguanylate_Cyclase"/>
</dbReference>
<dbReference type="PANTHER" id="PTHR45138">
    <property type="entry name" value="REGULATORY COMPONENTS OF SENSORY TRANSDUCTION SYSTEM"/>
    <property type="match status" value="1"/>
</dbReference>
<dbReference type="InterPro" id="IPR000160">
    <property type="entry name" value="GGDEF_dom"/>
</dbReference>
<comment type="caution">
    <text evidence="8">The sequence shown here is derived from an EMBL/GenBank/DDBJ whole genome shotgun (WGS) entry which is preliminary data.</text>
</comment>
<feature type="domain" description="GGDEF" evidence="7">
    <location>
        <begin position="226"/>
        <end position="360"/>
    </location>
</feature>
<dbReference type="Pfam" id="PF07694">
    <property type="entry name" value="5TM-5TMR_LYT"/>
    <property type="match status" value="1"/>
</dbReference>
<dbReference type="SUPFAM" id="SSF55073">
    <property type="entry name" value="Nucleotide cyclase"/>
    <property type="match status" value="1"/>
</dbReference>
<protein>
    <submittedName>
        <fullName evidence="8">GGDEF domain-containing protein</fullName>
    </submittedName>
</protein>
<evidence type="ECO:0000256" key="2">
    <source>
        <dbReference type="ARBA" id="ARBA00022475"/>
    </source>
</evidence>
<keyword evidence="9" id="KW-1185">Reference proteome</keyword>
<dbReference type="NCBIfam" id="TIGR00254">
    <property type="entry name" value="GGDEF"/>
    <property type="match status" value="1"/>
</dbReference>
<feature type="transmembrane region" description="Helical" evidence="6">
    <location>
        <begin position="36"/>
        <end position="58"/>
    </location>
</feature>
<keyword evidence="2" id="KW-1003">Cell membrane</keyword>
<dbReference type="InterPro" id="IPR029787">
    <property type="entry name" value="Nucleotide_cyclase"/>
</dbReference>
<evidence type="ECO:0000256" key="5">
    <source>
        <dbReference type="ARBA" id="ARBA00023136"/>
    </source>
</evidence>
<feature type="transmembrane region" description="Helical" evidence="6">
    <location>
        <begin position="163"/>
        <end position="182"/>
    </location>
</feature>
<accession>A0ABV6KSK8</accession>
<evidence type="ECO:0000313" key="9">
    <source>
        <dbReference type="Proteomes" id="UP001589738"/>
    </source>
</evidence>
<dbReference type="Proteomes" id="UP001589738">
    <property type="component" value="Unassembled WGS sequence"/>
</dbReference>
<comment type="subcellular location">
    <subcellularLocation>
        <location evidence="1">Cell membrane</location>
        <topology evidence="1">Multi-pass membrane protein</topology>
    </subcellularLocation>
</comment>
<sequence length="362" mass="40493">MLIIKDLFTNLAIVVSLLFLYSHIFSTSPLTKDSTILRKVLLGVVGGLFSNILMQYGIRIDTTIVDLRHIPIILLAFFGGSLPALIGMVLVILGRFIIGVNTSAYASVILMILITLFSILISSQRISKKKKVIWMLTFSNIIFTFVIIYLVKDISLLVKLIPIYWIISYIAGFLSFYILDFIRKSQFLLEKYKSESTTDGLTGLNNVRKFDEVFNSLLNELNKSIQSLSLLYIDIDFFKKINDTYGHSEGDLVLKRLGTLLTEGTRNFDIVSRNGGEEFTVLLPDTSVARALDIAEHIRKTVENTEFSLTSGGVIKVTVSVGVASYKETTENPSMLIEDADKALYVAKKTGRNKVCCHNSID</sequence>
<evidence type="ECO:0000259" key="7">
    <source>
        <dbReference type="PROSITE" id="PS50887"/>
    </source>
</evidence>